<proteinExistence type="predicted"/>
<feature type="chain" id="PRO_5011736061" evidence="1">
    <location>
        <begin position="23"/>
        <end position="478"/>
    </location>
</feature>
<accession>A0A1G9NCV5</accession>
<gene>
    <name evidence="3" type="ORF">SAMN05421823_108252</name>
</gene>
<dbReference type="InterPro" id="IPR005151">
    <property type="entry name" value="Tail-specific_protease"/>
</dbReference>
<feature type="signal peptide" evidence="1">
    <location>
        <begin position="1"/>
        <end position="22"/>
    </location>
</feature>
<keyword evidence="4" id="KW-1185">Reference proteome</keyword>
<dbReference type="GO" id="GO:0004175">
    <property type="term" value="F:endopeptidase activity"/>
    <property type="evidence" value="ECO:0007669"/>
    <property type="project" value="TreeGrafter"/>
</dbReference>
<reference evidence="3 4" key="1">
    <citation type="submission" date="2016-10" db="EMBL/GenBank/DDBJ databases">
        <authorList>
            <person name="de Groot N.N."/>
        </authorList>
    </citation>
    <scope>NUCLEOTIDE SEQUENCE [LARGE SCALE GENOMIC DNA]</scope>
    <source>
        <strain evidence="3 4">DSM 25186</strain>
    </source>
</reference>
<dbReference type="STRING" id="1075417.SAMN05421823_108252"/>
<dbReference type="GO" id="GO:0030288">
    <property type="term" value="C:outer membrane-bounded periplasmic space"/>
    <property type="evidence" value="ECO:0007669"/>
    <property type="project" value="TreeGrafter"/>
</dbReference>
<dbReference type="RefSeq" id="WP_176956128.1">
    <property type="nucleotide sequence ID" value="NZ_FNFO01000008.1"/>
</dbReference>
<dbReference type="InterPro" id="IPR029045">
    <property type="entry name" value="ClpP/crotonase-like_dom_sf"/>
</dbReference>
<dbReference type="Gene3D" id="3.30.750.44">
    <property type="match status" value="1"/>
</dbReference>
<dbReference type="Gene3D" id="3.90.226.10">
    <property type="entry name" value="2-enoyl-CoA Hydratase, Chain A, domain 1"/>
    <property type="match status" value="1"/>
</dbReference>
<evidence type="ECO:0000259" key="2">
    <source>
        <dbReference type="Pfam" id="PF03572"/>
    </source>
</evidence>
<dbReference type="Proteomes" id="UP000198510">
    <property type="component" value="Unassembled WGS sequence"/>
</dbReference>
<feature type="domain" description="Tail specific protease" evidence="2">
    <location>
        <begin position="241"/>
        <end position="447"/>
    </location>
</feature>
<dbReference type="PANTHER" id="PTHR32060:SF30">
    <property type="entry name" value="CARBOXY-TERMINAL PROCESSING PROTEASE CTPA"/>
    <property type="match status" value="1"/>
</dbReference>
<dbReference type="EMBL" id="FNFO01000008">
    <property type="protein sequence ID" value="SDL84274.1"/>
    <property type="molecule type" value="Genomic_DNA"/>
</dbReference>
<dbReference type="PANTHER" id="PTHR32060">
    <property type="entry name" value="TAIL-SPECIFIC PROTEASE"/>
    <property type="match status" value="1"/>
</dbReference>
<dbReference type="GO" id="GO:0007165">
    <property type="term" value="P:signal transduction"/>
    <property type="evidence" value="ECO:0007669"/>
    <property type="project" value="TreeGrafter"/>
</dbReference>
<evidence type="ECO:0000256" key="1">
    <source>
        <dbReference type="SAM" id="SignalP"/>
    </source>
</evidence>
<keyword evidence="1" id="KW-0732">Signal</keyword>
<organism evidence="3 4">
    <name type="scientific">Catalinimonas alkaloidigena</name>
    <dbReference type="NCBI Taxonomy" id="1075417"/>
    <lineage>
        <taxon>Bacteria</taxon>
        <taxon>Pseudomonadati</taxon>
        <taxon>Bacteroidota</taxon>
        <taxon>Cytophagia</taxon>
        <taxon>Cytophagales</taxon>
        <taxon>Catalimonadaceae</taxon>
        <taxon>Catalinimonas</taxon>
    </lineage>
</organism>
<evidence type="ECO:0000313" key="3">
    <source>
        <dbReference type="EMBL" id="SDL84274.1"/>
    </source>
</evidence>
<name>A0A1G9NCV5_9BACT</name>
<sequence length="478" mass="53177">MIRLLWLACAVLWLAAAPRLYAQDTRLSSTQLQEDFSIFRQALEEAHPGLYRYTSKATFDSLFDATSAALQRPLSRQEFYVTLTPLIAALRCGHTKWMASGREEKYPFHTEDLFPLPLYIVGEQAWVLGHYGADSLPAGAEIVAIDGQPMQSLIGQLLPVLTFADGDTRNGKYADLNHYFSGIYATYIGTGPQYEVTYRAGGETQTTTLPAVTLEAIHHYEKAHATPAQLPLRLNWVDDQTALLRISSFWVDKKEQDFEQFLEASFREIKEKGAQHLILDLRDNEGGRDLWGKLLYSYMTDQPFAYYDRLVATGQKLTFPGYHPSIYKMVRPFLHKTPTGAEWRNRARLKPGKPKNEAFLGDVYVLINGRSFSVTTEFAACAQVNQRAVFVGQETSGALQGDNSGVFTIAKLPHANLELGIPLVAYYMAGVEATPHQAGGIQPDYEIVPTIQDVLAGQDPALAHTLELIAAGTRAAQP</sequence>
<dbReference type="Pfam" id="PF03572">
    <property type="entry name" value="Peptidase_S41"/>
    <property type="match status" value="1"/>
</dbReference>
<protein>
    <submittedName>
        <fullName evidence="3">Peptidase family S41</fullName>
    </submittedName>
</protein>
<dbReference type="GO" id="GO:0006508">
    <property type="term" value="P:proteolysis"/>
    <property type="evidence" value="ECO:0007669"/>
    <property type="project" value="InterPro"/>
</dbReference>
<dbReference type="GO" id="GO:0008236">
    <property type="term" value="F:serine-type peptidase activity"/>
    <property type="evidence" value="ECO:0007669"/>
    <property type="project" value="InterPro"/>
</dbReference>
<evidence type="ECO:0000313" key="4">
    <source>
        <dbReference type="Proteomes" id="UP000198510"/>
    </source>
</evidence>
<dbReference type="AlphaFoldDB" id="A0A1G9NCV5"/>
<dbReference type="SUPFAM" id="SSF52096">
    <property type="entry name" value="ClpP/crotonase"/>
    <property type="match status" value="1"/>
</dbReference>